<feature type="signal peptide" evidence="1">
    <location>
        <begin position="1"/>
        <end position="23"/>
    </location>
</feature>
<evidence type="ECO:0000313" key="2">
    <source>
        <dbReference type="EMBL" id="CAH4018294.1"/>
    </source>
</evidence>
<dbReference type="SUPFAM" id="SSF50494">
    <property type="entry name" value="Trypsin-like serine proteases"/>
    <property type="match status" value="1"/>
</dbReference>
<name>A0A9P0T9A9_PIEBR</name>
<keyword evidence="1" id="KW-0732">Signal</keyword>
<dbReference type="InterPro" id="IPR009003">
    <property type="entry name" value="Peptidase_S1_PA"/>
</dbReference>
<reference evidence="2" key="1">
    <citation type="submission" date="2022-05" db="EMBL/GenBank/DDBJ databases">
        <authorList>
            <person name="Okamura Y."/>
        </authorList>
    </citation>
    <scope>NUCLEOTIDE SEQUENCE</scope>
</reference>
<dbReference type="InterPro" id="IPR043504">
    <property type="entry name" value="Peptidase_S1_PA_chymotrypsin"/>
</dbReference>
<proteinExistence type="predicted"/>
<sequence>MHFIRIFPLFILTEINSISNVQSKDNNVTRNFTNINQTVNTTPRIVTSKRRLDRVTQKRYEIINVLWRKTKIFEDVDISIENSTKRSRKVKTSSLSQIVSNASLRRTTTGTPSYIEFYYSDLNDERLKRRNSDTKIKKDNINIETRSVLNSPVFLFHVQYETCTSTKNSKHKPENTPPRNNFKRSQFLDSLKVSIKKYNDETCPVTTNAFKTINRTKNIDILKSATSSTAYDKIKFFELYDSDTPTPKGEINLPNIDDDEKILLEDINFDMKHQNKTRYVKKHVDTLRPTGSDNENDSPEIVITNILTQTVNTTKDINSRSAQWSEFPFIALYVYEPTQVRCDAAALSPHWLLASGSCLFRHYKSYSVDSQSAYVAYCTDNWRNSERISYVRRSFVHPRFYLKDTRRYLYNIGVIEIVNSMSETCNGWAPVSLMSHQMAHTQGIRGVAVGWSLNR</sequence>
<dbReference type="Gene3D" id="2.40.10.10">
    <property type="entry name" value="Trypsin-like serine proteases"/>
    <property type="match status" value="1"/>
</dbReference>
<gene>
    <name evidence="2" type="ORF">PIBRA_LOCUS3625</name>
</gene>
<dbReference type="EMBL" id="CALOZG010000004">
    <property type="protein sequence ID" value="CAH4018294.1"/>
    <property type="molecule type" value="Genomic_DNA"/>
</dbReference>
<comment type="caution">
    <text evidence="2">The sequence shown here is derived from an EMBL/GenBank/DDBJ whole genome shotgun (WGS) entry which is preliminary data.</text>
</comment>
<keyword evidence="3" id="KW-1185">Reference proteome</keyword>
<dbReference type="Proteomes" id="UP001152562">
    <property type="component" value="Unassembled WGS sequence"/>
</dbReference>
<organism evidence="2 3">
    <name type="scientific">Pieris brassicae</name>
    <name type="common">White butterfly</name>
    <name type="synonym">Large white butterfly</name>
    <dbReference type="NCBI Taxonomy" id="7116"/>
    <lineage>
        <taxon>Eukaryota</taxon>
        <taxon>Metazoa</taxon>
        <taxon>Ecdysozoa</taxon>
        <taxon>Arthropoda</taxon>
        <taxon>Hexapoda</taxon>
        <taxon>Insecta</taxon>
        <taxon>Pterygota</taxon>
        <taxon>Neoptera</taxon>
        <taxon>Endopterygota</taxon>
        <taxon>Lepidoptera</taxon>
        <taxon>Glossata</taxon>
        <taxon>Ditrysia</taxon>
        <taxon>Papilionoidea</taxon>
        <taxon>Pieridae</taxon>
        <taxon>Pierinae</taxon>
        <taxon>Pieris</taxon>
    </lineage>
</organism>
<dbReference type="AlphaFoldDB" id="A0A9P0T9A9"/>
<protein>
    <recommendedName>
        <fullName evidence="4">Peptidase S1 domain-containing protein</fullName>
    </recommendedName>
</protein>
<evidence type="ECO:0000256" key="1">
    <source>
        <dbReference type="SAM" id="SignalP"/>
    </source>
</evidence>
<evidence type="ECO:0008006" key="4">
    <source>
        <dbReference type="Google" id="ProtNLM"/>
    </source>
</evidence>
<accession>A0A9P0T9A9</accession>
<evidence type="ECO:0000313" key="3">
    <source>
        <dbReference type="Proteomes" id="UP001152562"/>
    </source>
</evidence>
<feature type="chain" id="PRO_5040422089" description="Peptidase S1 domain-containing protein" evidence="1">
    <location>
        <begin position="24"/>
        <end position="455"/>
    </location>
</feature>